<dbReference type="InterPro" id="IPR017930">
    <property type="entry name" value="Myb_dom"/>
</dbReference>
<comment type="caution">
    <text evidence="8">The sequence shown here is derived from an EMBL/GenBank/DDBJ whole genome shotgun (WGS) entry which is preliminary data.</text>
</comment>
<dbReference type="Pfam" id="PF00249">
    <property type="entry name" value="Myb_DNA-binding"/>
    <property type="match status" value="2"/>
</dbReference>
<keyword evidence="1" id="KW-0805">Transcription regulation</keyword>
<dbReference type="PROSITE" id="PS50090">
    <property type="entry name" value="MYB_LIKE"/>
    <property type="match status" value="2"/>
</dbReference>
<organism evidence="8 9">
    <name type="scientific">Tritrichomonas musculus</name>
    <dbReference type="NCBI Taxonomy" id="1915356"/>
    <lineage>
        <taxon>Eukaryota</taxon>
        <taxon>Metamonada</taxon>
        <taxon>Parabasalia</taxon>
        <taxon>Tritrichomonadida</taxon>
        <taxon>Tritrichomonadidae</taxon>
        <taxon>Tritrichomonas</taxon>
    </lineage>
</organism>
<dbReference type="InterPro" id="IPR009057">
    <property type="entry name" value="Homeodomain-like_sf"/>
</dbReference>
<evidence type="ECO:0008006" key="10">
    <source>
        <dbReference type="Google" id="ProtNLM"/>
    </source>
</evidence>
<reference evidence="8 9" key="1">
    <citation type="submission" date="2024-04" db="EMBL/GenBank/DDBJ databases">
        <title>Tritrichomonas musculus Genome.</title>
        <authorList>
            <person name="Alves-Ferreira E."/>
            <person name="Grigg M."/>
            <person name="Lorenzi H."/>
            <person name="Galac M."/>
        </authorList>
    </citation>
    <scope>NUCLEOTIDE SEQUENCE [LARGE SCALE GENOMIC DNA]</scope>
    <source>
        <strain evidence="8 9">EAF2021</strain>
    </source>
</reference>
<feature type="domain" description="HTH myb-type" evidence="7">
    <location>
        <begin position="158"/>
        <end position="206"/>
    </location>
</feature>
<accession>A0ABR2I5A2</accession>
<gene>
    <name evidence="8" type="ORF">M9Y10_016082</name>
</gene>
<dbReference type="Proteomes" id="UP001470230">
    <property type="component" value="Unassembled WGS sequence"/>
</dbReference>
<evidence type="ECO:0000259" key="6">
    <source>
        <dbReference type="PROSITE" id="PS50090"/>
    </source>
</evidence>
<keyword evidence="3" id="KW-0804">Transcription</keyword>
<dbReference type="SUPFAM" id="SSF46689">
    <property type="entry name" value="Homeodomain-like"/>
    <property type="match status" value="1"/>
</dbReference>
<protein>
    <recommendedName>
        <fullName evidence="10">Myb-like DNA-binding domain containing protein</fullName>
    </recommendedName>
</protein>
<dbReference type="Gene3D" id="1.10.10.60">
    <property type="entry name" value="Homeodomain-like"/>
    <property type="match status" value="2"/>
</dbReference>
<name>A0ABR2I5A2_9EUKA</name>
<feature type="coiled-coil region" evidence="5">
    <location>
        <begin position="131"/>
        <end position="158"/>
    </location>
</feature>
<dbReference type="PANTHER" id="PTHR46621">
    <property type="entry name" value="SNRNA-ACTIVATING PROTEIN COMPLEX SUBUNIT 4"/>
    <property type="match status" value="1"/>
</dbReference>
<evidence type="ECO:0000313" key="9">
    <source>
        <dbReference type="Proteomes" id="UP001470230"/>
    </source>
</evidence>
<evidence type="ECO:0000259" key="7">
    <source>
        <dbReference type="PROSITE" id="PS51294"/>
    </source>
</evidence>
<feature type="domain" description="Myb-like" evidence="6">
    <location>
        <begin position="203"/>
        <end position="253"/>
    </location>
</feature>
<sequence length="317" mass="37543">MNRFIPLPQISNFDSTSCRSSHLSPNLQPNEADYQYFNYQKNNFLENMPSFHNIPSKTIGNNGFEPSNHCLQNTNAINSSISVNPQKQVLNPKFLNSMIKLIDKYHISFDVLIQNNEKNKIPRIKLNDPKIQEQKQKLEEKKNNLDEYQSQKKTSYKKFTEDEDNLLKNIVQTVGPKNWRLISSMIPNKTPRQCRDRYMNYLAPGFIHSGWTNEEDKLLAEKYIEYGPHWTKIQRFFPLRTANSIKNRYNYTISRNSLLFADIISKINNKKNQQVANDFNRFQKNANDNIIEYESYFPENFEFDENEYDLDFADFEN</sequence>
<dbReference type="PANTHER" id="PTHR46621:SF1">
    <property type="entry name" value="SNRNA-ACTIVATING PROTEIN COMPLEX SUBUNIT 4"/>
    <property type="match status" value="1"/>
</dbReference>
<dbReference type="InterPro" id="IPR051575">
    <property type="entry name" value="Myb-like_DNA-bd"/>
</dbReference>
<evidence type="ECO:0000256" key="3">
    <source>
        <dbReference type="ARBA" id="ARBA00023163"/>
    </source>
</evidence>
<feature type="domain" description="HTH myb-type" evidence="7">
    <location>
        <begin position="211"/>
        <end position="257"/>
    </location>
</feature>
<keyword evidence="9" id="KW-1185">Reference proteome</keyword>
<keyword evidence="5" id="KW-0175">Coiled coil</keyword>
<keyword evidence="2" id="KW-0238">DNA-binding</keyword>
<dbReference type="InterPro" id="IPR001005">
    <property type="entry name" value="SANT/Myb"/>
</dbReference>
<evidence type="ECO:0000313" key="8">
    <source>
        <dbReference type="EMBL" id="KAK8857674.1"/>
    </source>
</evidence>
<proteinExistence type="predicted"/>
<evidence type="ECO:0000256" key="5">
    <source>
        <dbReference type="SAM" id="Coils"/>
    </source>
</evidence>
<evidence type="ECO:0000256" key="1">
    <source>
        <dbReference type="ARBA" id="ARBA00023015"/>
    </source>
</evidence>
<evidence type="ECO:0000256" key="2">
    <source>
        <dbReference type="ARBA" id="ARBA00023125"/>
    </source>
</evidence>
<evidence type="ECO:0000256" key="4">
    <source>
        <dbReference type="ARBA" id="ARBA00023242"/>
    </source>
</evidence>
<dbReference type="CDD" id="cd00167">
    <property type="entry name" value="SANT"/>
    <property type="match status" value="2"/>
</dbReference>
<dbReference type="SMART" id="SM00717">
    <property type="entry name" value="SANT"/>
    <property type="match status" value="2"/>
</dbReference>
<dbReference type="EMBL" id="JAPFFF010000020">
    <property type="protein sequence ID" value="KAK8857674.1"/>
    <property type="molecule type" value="Genomic_DNA"/>
</dbReference>
<feature type="domain" description="Myb-like" evidence="6">
    <location>
        <begin position="151"/>
        <end position="202"/>
    </location>
</feature>
<dbReference type="PROSITE" id="PS51294">
    <property type="entry name" value="HTH_MYB"/>
    <property type="match status" value="2"/>
</dbReference>
<keyword evidence="4" id="KW-0539">Nucleus</keyword>